<accession>A0AAN7C3K9</accession>
<sequence>MLPHVPTTPSDDDVQMLCGIRNVTLHSLGVALLQIWRWELFDTQDLVVIRKAPAKPSRLGPRYDDLTTSCLWCDFGFGADHNRPQLQGAIYKTVIYELEQMVDLLERNCP</sequence>
<reference evidence="1" key="2">
    <citation type="submission" date="2023-05" db="EMBL/GenBank/DDBJ databases">
        <authorList>
            <consortium name="Lawrence Berkeley National Laboratory"/>
            <person name="Steindorff A."/>
            <person name="Hensen N."/>
            <person name="Bonometti L."/>
            <person name="Westerberg I."/>
            <person name="Brannstrom I.O."/>
            <person name="Guillou S."/>
            <person name="Cros-Aarteil S."/>
            <person name="Calhoun S."/>
            <person name="Haridas S."/>
            <person name="Kuo A."/>
            <person name="Mondo S."/>
            <person name="Pangilinan J."/>
            <person name="Riley R."/>
            <person name="Labutti K."/>
            <person name="Andreopoulos B."/>
            <person name="Lipzen A."/>
            <person name="Chen C."/>
            <person name="Yanf M."/>
            <person name="Daum C."/>
            <person name="Ng V."/>
            <person name="Clum A."/>
            <person name="Ohm R."/>
            <person name="Martin F."/>
            <person name="Silar P."/>
            <person name="Natvig D."/>
            <person name="Lalanne C."/>
            <person name="Gautier V."/>
            <person name="Ament-Velasquez S.L."/>
            <person name="Kruys A."/>
            <person name="Hutchinson M.I."/>
            <person name="Powell A.J."/>
            <person name="Barry K."/>
            <person name="Miller A.N."/>
            <person name="Grigoriev I.V."/>
            <person name="Debuchy R."/>
            <person name="Gladieux P."/>
            <person name="Thoren M.H."/>
            <person name="Johannesson H."/>
        </authorList>
    </citation>
    <scope>NUCLEOTIDE SEQUENCE</scope>
    <source>
        <strain evidence="1">CBS 532.94</strain>
    </source>
</reference>
<name>A0AAN7C3K9_9PEZI</name>
<gene>
    <name evidence="1" type="ORF">C8A03DRAFT_37423</name>
</gene>
<keyword evidence="2" id="KW-1185">Reference proteome</keyword>
<evidence type="ECO:0000313" key="1">
    <source>
        <dbReference type="EMBL" id="KAK4234763.1"/>
    </source>
</evidence>
<protein>
    <submittedName>
        <fullName evidence="1">Uncharacterized protein</fullName>
    </submittedName>
</protein>
<dbReference type="AlphaFoldDB" id="A0AAN7C3K9"/>
<dbReference type="Proteomes" id="UP001303760">
    <property type="component" value="Unassembled WGS sequence"/>
</dbReference>
<reference evidence="1" key="1">
    <citation type="journal article" date="2023" name="Mol. Phylogenet. Evol.">
        <title>Genome-scale phylogeny and comparative genomics of the fungal order Sordariales.</title>
        <authorList>
            <person name="Hensen N."/>
            <person name="Bonometti L."/>
            <person name="Westerberg I."/>
            <person name="Brannstrom I.O."/>
            <person name="Guillou S."/>
            <person name="Cros-Aarteil S."/>
            <person name="Calhoun S."/>
            <person name="Haridas S."/>
            <person name="Kuo A."/>
            <person name="Mondo S."/>
            <person name="Pangilinan J."/>
            <person name="Riley R."/>
            <person name="LaButti K."/>
            <person name="Andreopoulos B."/>
            <person name="Lipzen A."/>
            <person name="Chen C."/>
            <person name="Yan M."/>
            <person name="Daum C."/>
            <person name="Ng V."/>
            <person name="Clum A."/>
            <person name="Steindorff A."/>
            <person name="Ohm R.A."/>
            <person name="Martin F."/>
            <person name="Silar P."/>
            <person name="Natvig D.O."/>
            <person name="Lalanne C."/>
            <person name="Gautier V."/>
            <person name="Ament-Velasquez S.L."/>
            <person name="Kruys A."/>
            <person name="Hutchinson M.I."/>
            <person name="Powell A.J."/>
            <person name="Barry K."/>
            <person name="Miller A.N."/>
            <person name="Grigoriev I.V."/>
            <person name="Debuchy R."/>
            <person name="Gladieux P."/>
            <person name="Hiltunen Thoren M."/>
            <person name="Johannesson H."/>
        </authorList>
    </citation>
    <scope>NUCLEOTIDE SEQUENCE</scope>
    <source>
        <strain evidence="1">CBS 532.94</strain>
    </source>
</reference>
<proteinExistence type="predicted"/>
<dbReference type="EMBL" id="MU860330">
    <property type="protein sequence ID" value="KAK4234763.1"/>
    <property type="molecule type" value="Genomic_DNA"/>
</dbReference>
<organism evidence="1 2">
    <name type="scientific">Achaetomium macrosporum</name>
    <dbReference type="NCBI Taxonomy" id="79813"/>
    <lineage>
        <taxon>Eukaryota</taxon>
        <taxon>Fungi</taxon>
        <taxon>Dikarya</taxon>
        <taxon>Ascomycota</taxon>
        <taxon>Pezizomycotina</taxon>
        <taxon>Sordariomycetes</taxon>
        <taxon>Sordariomycetidae</taxon>
        <taxon>Sordariales</taxon>
        <taxon>Chaetomiaceae</taxon>
        <taxon>Achaetomium</taxon>
    </lineage>
</organism>
<evidence type="ECO:0000313" key="2">
    <source>
        <dbReference type="Proteomes" id="UP001303760"/>
    </source>
</evidence>
<comment type="caution">
    <text evidence="1">The sequence shown here is derived from an EMBL/GenBank/DDBJ whole genome shotgun (WGS) entry which is preliminary data.</text>
</comment>